<dbReference type="Pfam" id="PF01774">
    <property type="entry name" value="UreD"/>
    <property type="match status" value="1"/>
</dbReference>
<dbReference type="HAMAP" id="MF_01384">
    <property type="entry name" value="UreD"/>
    <property type="match status" value="1"/>
</dbReference>
<evidence type="ECO:0000256" key="2">
    <source>
        <dbReference type="ARBA" id="ARBA00023186"/>
    </source>
</evidence>
<comment type="caution">
    <text evidence="5">The sequence shown here is derived from an EMBL/GenBank/DDBJ whole genome shotgun (WGS) entry which is preliminary data.</text>
</comment>
<evidence type="ECO:0000313" key="6">
    <source>
        <dbReference type="Proteomes" id="UP001225605"/>
    </source>
</evidence>
<dbReference type="RefSeq" id="WP_306744612.1">
    <property type="nucleotide sequence ID" value="NZ_NSDM01000002.1"/>
</dbReference>
<name>A0ABU0WVU6_9PSEU</name>
<evidence type="ECO:0000256" key="4">
    <source>
        <dbReference type="SAM" id="MobiDB-lite"/>
    </source>
</evidence>
<sequence>MKATARLVVERDRTGRSVIRDLRSVSPLTLMPCPAARHDDPDTALVHLVGSAAAPLGGDVLEVTVEVGPGAALSLRAIGATLALPGRHPGPSRTSVTFQVADGGRLEYLTEPTIVAAGADHHAELRADLAADARLRCREVVVLGRSGERPGRFRGGTHVRRDGAPLLCQGLDLGDPDLDACPAHLAGHRVIATELLVGDPGPPEPVVGDWWSLVPLPRGGSLATVLAEDTIAAYRLLDSATRPGRPARDPEAIADPGHVGREPAYATGPG</sequence>
<gene>
    <name evidence="3" type="primary">ureD</name>
    <name evidence="5" type="ORF">CKY47_05805</name>
</gene>
<keyword evidence="3" id="KW-0963">Cytoplasm</keyword>
<reference evidence="5 6" key="1">
    <citation type="submission" date="2017-06" db="EMBL/GenBank/DDBJ databases">
        <title>Cultured bacterium strain Saccharothrix yanglingensis Hhs.015.</title>
        <authorList>
            <person name="Xia Y."/>
        </authorList>
    </citation>
    <scope>NUCLEOTIDE SEQUENCE [LARGE SCALE GENOMIC DNA]</scope>
    <source>
        <strain evidence="5 6">Hhs.015</strain>
    </source>
</reference>
<accession>A0ABU0WVU6</accession>
<comment type="subunit">
    <text evidence="3">UreD, UreF and UreG form a complex that acts as a GTP-hydrolysis-dependent molecular chaperone, activating the urease apoprotein by helping to assemble the nickel containing metallocenter of UreC. The UreE protein probably delivers the nickel.</text>
</comment>
<feature type="region of interest" description="Disordered" evidence="4">
    <location>
        <begin position="241"/>
        <end position="270"/>
    </location>
</feature>
<proteinExistence type="inferred from homology"/>
<dbReference type="EMBL" id="NSDM01000002">
    <property type="protein sequence ID" value="MDQ2583502.1"/>
    <property type="molecule type" value="Genomic_DNA"/>
</dbReference>
<evidence type="ECO:0000256" key="1">
    <source>
        <dbReference type="ARBA" id="ARBA00007177"/>
    </source>
</evidence>
<evidence type="ECO:0000313" key="5">
    <source>
        <dbReference type="EMBL" id="MDQ2583502.1"/>
    </source>
</evidence>
<dbReference type="PANTHER" id="PTHR33643">
    <property type="entry name" value="UREASE ACCESSORY PROTEIN D"/>
    <property type="match status" value="1"/>
</dbReference>
<comment type="similarity">
    <text evidence="1 3">Belongs to the UreD family.</text>
</comment>
<dbReference type="PANTHER" id="PTHR33643:SF1">
    <property type="entry name" value="UREASE ACCESSORY PROTEIN D"/>
    <property type="match status" value="1"/>
</dbReference>
<comment type="subcellular location">
    <subcellularLocation>
        <location evidence="3">Cytoplasm</location>
    </subcellularLocation>
</comment>
<protein>
    <recommendedName>
        <fullName evidence="3">Urease accessory protein UreD</fullName>
    </recommendedName>
</protein>
<keyword evidence="2 3" id="KW-0143">Chaperone</keyword>
<dbReference type="Proteomes" id="UP001225605">
    <property type="component" value="Unassembled WGS sequence"/>
</dbReference>
<keyword evidence="3" id="KW-0996">Nickel insertion</keyword>
<organism evidence="5 6">
    <name type="scientific">Saccharothrix yanglingensis</name>
    <dbReference type="NCBI Taxonomy" id="659496"/>
    <lineage>
        <taxon>Bacteria</taxon>
        <taxon>Bacillati</taxon>
        <taxon>Actinomycetota</taxon>
        <taxon>Actinomycetes</taxon>
        <taxon>Pseudonocardiales</taxon>
        <taxon>Pseudonocardiaceae</taxon>
        <taxon>Saccharothrix</taxon>
    </lineage>
</organism>
<comment type="function">
    <text evidence="3">Required for maturation of urease via the functional incorporation of the urease nickel metallocenter.</text>
</comment>
<dbReference type="InterPro" id="IPR002669">
    <property type="entry name" value="UreD"/>
</dbReference>
<evidence type="ECO:0000256" key="3">
    <source>
        <dbReference type="HAMAP-Rule" id="MF_01384"/>
    </source>
</evidence>
<keyword evidence="6" id="KW-1185">Reference proteome</keyword>